<dbReference type="PATRIC" id="fig|742823.3.peg.381"/>
<comment type="caution">
    <text evidence="1">The sequence shown here is derived from an EMBL/GenBank/DDBJ whole genome shotgun (WGS) entry which is preliminary data.</text>
</comment>
<evidence type="ECO:0000313" key="2">
    <source>
        <dbReference type="Proteomes" id="UP000005835"/>
    </source>
</evidence>
<dbReference type="EMBL" id="ADMG01000013">
    <property type="protein sequence ID" value="EKB31993.1"/>
    <property type="molecule type" value="Genomic_DNA"/>
</dbReference>
<reference evidence="1 2" key="1">
    <citation type="submission" date="2012-05" db="EMBL/GenBank/DDBJ databases">
        <title>The Genome Sequence of Sutterella wadsworthensis 2_1_59BFAA.</title>
        <authorList>
            <consortium name="The Broad Institute Genome Sequencing Platform"/>
            <person name="Earl A."/>
            <person name="Ward D."/>
            <person name="Feldgarden M."/>
            <person name="Gevers D."/>
            <person name="Daigneault M."/>
            <person name="Strauss J."/>
            <person name="Allen-Vercoe E."/>
            <person name="Walker B."/>
            <person name="Young S.K."/>
            <person name="Zeng Q."/>
            <person name="Gargeya S."/>
            <person name="Fitzgerald M."/>
            <person name="Haas B."/>
            <person name="Abouelleil A."/>
            <person name="Alvarado L."/>
            <person name="Arachchi H.M."/>
            <person name="Berlin A.M."/>
            <person name="Chapman S.B."/>
            <person name="Goldberg J."/>
            <person name="Griggs A."/>
            <person name="Gujja S."/>
            <person name="Hansen M."/>
            <person name="Howarth C."/>
            <person name="Imamovic A."/>
            <person name="Larimer J."/>
            <person name="McCowen C."/>
            <person name="Montmayeur A."/>
            <person name="Murphy C."/>
            <person name="Neiman D."/>
            <person name="Pearson M."/>
            <person name="Priest M."/>
            <person name="Roberts A."/>
            <person name="Saif S."/>
            <person name="Shea T."/>
            <person name="Sisk P."/>
            <person name="Sykes S."/>
            <person name="Wortman J."/>
            <person name="Nusbaum C."/>
            <person name="Birren B."/>
        </authorList>
    </citation>
    <scope>NUCLEOTIDE SEQUENCE [LARGE SCALE GENOMIC DNA]</scope>
    <source>
        <strain evidence="1 2">2_1_59BFAA</strain>
    </source>
</reference>
<dbReference type="STRING" id="742823.HMPREF9465_00387"/>
<dbReference type="AlphaFoldDB" id="K1JZI6"/>
<protein>
    <submittedName>
        <fullName evidence="1">Uncharacterized protein</fullName>
    </submittedName>
</protein>
<proteinExistence type="predicted"/>
<keyword evidence="2" id="KW-1185">Reference proteome</keyword>
<organism evidence="1 2">
    <name type="scientific">Sutterella wadsworthensis 2_1_59BFAA</name>
    <dbReference type="NCBI Taxonomy" id="742823"/>
    <lineage>
        <taxon>Bacteria</taxon>
        <taxon>Pseudomonadati</taxon>
        <taxon>Pseudomonadota</taxon>
        <taxon>Betaproteobacteria</taxon>
        <taxon>Burkholderiales</taxon>
        <taxon>Sutterellaceae</taxon>
        <taxon>Sutterella</taxon>
    </lineage>
</organism>
<dbReference type="eggNOG" id="ENOG5033S6R">
    <property type="taxonomic scope" value="Bacteria"/>
</dbReference>
<dbReference type="OrthoDB" id="9155045at2"/>
<dbReference type="HOGENOM" id="CLU_758464_0_0_4"/>
<dbReference type="RefSeq" id="WP_005433609.1">
    <property type="nucleotide sequence ID" value="NZ_JH815513.1"/>
</dbReference>
<name>K1JZI6_9BURK</name>
<dbReference type="Proteomes" id="UP000005835">
    <property type="component" value="Unassembled WGS sequence"/>
</dbReference>
<gene>
    <name evidence="1" type="ORF">HMPREF9465_00387</name>
</gene>
<accession>K1JZI6</accession>
<evidence type="ECO:0000313" key="1">
    <source>
        <dbReference type="EMBL" id="EKB31993.1"/>
    </source>
</evidence>
<sequence length="356" mass="39268">MSKAFILIPGARLPEGEAQRILSSLPEASARALSSLGEGAGQVVAQVLDAGCYRRAPHLSWLWRVITRRNSTPHEAPWRWLSLGGREQAPELWCLTPLSLENGHVLAERPELEEREFMELTFAIEPVFLKAGLRVQIWDTSWFLTRREDWAVTTAPAMALPGLMLDEAPVEGEAAEEVKGLLREVRAILADHPVNAARRAAGRHAVDALWISGGGHEELFFPPTLIRSVASDDAAVRGWANAAGILIERIGRDTGRWPEAPHGDVVAVIEDLYPAWLARDWEAWARALPEVARKAASYREDAKRFEADDVLVVAFGETGAATLAPAEAGLMERLFRRKSSVEPAAWCPDRYEGAVQ</sequence>